<dbReference type="OrthoDB" id="429467at2759"/>
<evidence type="ECO:0000256" key="7">
    <source>
        <dbReference type="ARBA" id="ARBA00022989"/>
    </source>
</evidence>
<feature type="transmembrane region" description="Helical" evidence="11">
    <location>
        <begin position="502"/>
        <end position="526"/>
    </location>
</feature>
<evidence type="ECO:0000256" key="6">
    <source>
        <dbReference type="ARBA" id="ARBA00022837"/>
    </source>
</evidence>
<dbReference type="SMART" id="SM00054">
    <property type="entry name" value="EFh"/>
    <property type="match status" value="2"/>
</dbReference>
<dbReference type="GO" id="GO:0005509">
    <property type="term" value="F:calcium ion binding"/>
    <property type="evidence" value="ECO:0007669"/>
    <property type="project" value="InterPro"/>
</dbReference>
<keyword evidence="14" id="KW-1185">Reference proteome</keyword>
<feature type="transmembrane region" description="Helical" evidence="11">
    <location>
        <begin position="382"/>
        <end position="401"/>
    </location>
</feature>
<protein>
    <recommendedName>
        <fullName evidence="12">EF-hand domain-containing protein</fullName>
    </recommendedName>
</protein>
<feature type="transmembrane region" description="Helical" evidence="11">
    <location>
        <begin position="229"/>
        <end position="250"/>
    </location>
</feature>
<keyword evidence="2" id="KW-1003">Cell membrane</keyword>
<accession>A0A507C3U1</accession>
<organism evidence="13 14">
    <name type="scientific">Synchytrium microbalum</name>
    <dbReference type="NCBI Taxonomy" id="1806994"/>
    <lineage>
        <taxon>Eukaryota</taxon>
        <taxon>Fungi</taxon>
        <taxon>Fungi incertae sedis</taxon>
        <taxon>Chytridiomycota</taxon>
        <taxon>Chytridiomycota incertae sedis</taxon>
        <taxon>Chytridiomycetes</taxon>
        <taxon>Synchytriales</taxon>
        <taxon>Synchytriaceae</taxon>
        <taxon>Synchytrium</taxon>
    </lineage>
</organism>
<dbReference type="InterPro" id="IPR002048">
    <property type="entry name" value="EF_hand_dom"/>
</dbReference>
<keyword evidence="5" id="KW-0677">Repeat</keyword>
<evidence type="ECO:0000313" key="14">
    <source>
        <dbReference type="Proteomes" id="UP000319731"/>
    </source>
</evidence>
<reference evidence="13 14" key="1">
    <citation type="journal article" date="2019" name="Sci. Rep.">
        <title>Comparative genomics of chytrid fungi reveal insights into the obligate biotrophic and pathogenic lifestyle of Synchytrium endobioticum.</title>
        <authorList>
            <person name="van de Vossenberg B.T.L.H."/>
            <person name="Warris S."/>
            <person name="Nguyen H.D.T."/>
            <person name="van Gent-Pelzer M.P.E."/>
            <person name="Joly D.L."/>
            <person name="van de Geest H.C."/>
            <person name="Bonants P.J.M."/>
            <person name="Smith D.S."/>
            <person name="Levesque C.A."/>
            <person name="van der Lee T.A.J."/>
        </authorList>
    </citation>
    <scope>NUCLEOTIDE SEQUENCE [LARGE SCALE GENOMIC DNA]</scope>
    <source>
        <strain evidence="13 14">JEL517</strain>
    </source>
</reference>
<evidence type="ECO:0000256" key="5">
    <source>
        <dbReference type="ARBA" id="ARBA00022737"/>
    </source>
</evidence>
<dbReference type="InterPro" id="IPR050403">
    <property type="entry name" value="Myosin_RLC"/>
</dbReference>
<keyword evidence="8 11" id="KW-0472">Membrane</keyword>
<evidence type="ECO:0000256" key="10">
    <source>
        <dbReference type="ARBA" id="ARBA00035585"/>
    </source>
</evidence>
<feature type="transmembrane region" description="Helical" evidence="11">
    <location>
        <begin position="461"/>
        <end position="490"/>
    </location>
</feature>
<feature type="domain" description="EF-hand" evidence="12">
    <location>
        <begin position="102"/>
        <end position="137"/>
    </location>
</feature>
<gene>
    <name evidence="13" type="ORF">SmJEL517_g02969</name>
</gene>
<dbReference type="FunFam" id="1.10.238.10:FF:000007">
    <property type="entry name" value="Putative myosin regulatory light chain sqh"/>
    <property type="match status" value="1"/>
</dbReference>
<dbReference type="Gene3D" id="1.10.238.10">
    <property type="entry name" value="EF-hand"/>
    <property type="match status" value="2"/>
</dbReference>
<evidence type="ECO:0000313" key="13">
    <source>
        <dbReference type="EMBL" id="TPX34342.1"/>
    </source>
</evidence>
<keyword evidence="6" id="KW-0106">Calcium</keyword>
<feature type="transmembrane region" description="Helical" evidence="11">
    <location>
        <begin position="436"/>
        <end position="455"/>
    </location>
</feature>
<evidence type="ECO:0000256" key="1">
    <source>
        <dbReference type="ARBA" id="ARBA00004651"/>
    </source>
</evidence>
<dbReference type="InterPro" id="IPR003691">
    <property type="entry name" value="FluC"/>
</dbReference>
<feature type="transmembrane region" description="Helical" evidence="11">
    <location>
        <begin position="319"/>
        <end position="339"/>
    </location>
</feature>
<feature type="transmembrane region" description="Helical" evidence="11">
    <location>
        <begin position="407"/>
        <end position="424"/>
    </location>
</feature>
<dbReference type="InterPro" id="IPR011992">
    <property type="entry name" value="EF-hand-dom_pair"/>
</dbReference>
<comment type="similarity">
    <text evidence="9">Belongs to the fluoride channel Fluc/FEX (TC 1.A.43) family.</text>
</comment>
<dbReference type="RefSeq" id="XP_031025106.1">
    <property type="nucleotide sequence ID" value="XM_031168897.1"/>
</dbReference>
<dbReference type="PROSITE" id="PS50222">
    <property type="entry name" value="EF_HAND_2"/>
    <property type="match status" value="2"/>
</dbReference>
<feature type="domain" description="EF-hand" evidence="12">
    <location>
        <begin position="33"/>
        <end position="68"/>
    </location>
</feature>
<keyword evidence="3 11" id="KW-0812">Transmembrane</keyword>
<evidence type="ECO:0000256" key="9">
    <source>
        <dbReference type="ARBA" id="ARBA00035120"/>
    </source>
</evidence>
<dbReference type="Pfam" id="PF02537">
    <property type="entry name" value="CRCB"/>
    <property type="match status" value="1"/>
</dbReference>
<dbReference type="STRING" id="1806994.A0A507C3U1"/>
<dbReference type="EMBL" id="QEAO01000014">
    <property type="protein sequence ID" value="TPX34342.1"/>
    <property type="molecule type" value="Genomic_DNA"/>
</dbReference>
<evidence type="ECO:0000259" key="12">
    <source>
        <dbReference type="PROSITE" id="PS50222"/>
    </source>
</evidence>
<dbReference type="PROSITE" id="PS00018">
    <property type="entry name" value="EF_HAND_1"/>
    <property type="match status" value="1"/>
</dbReference>
<proteinExistence type="inferred from homology"/>
<feature type="transmembrane region" description="Helical" evidence="11">
    <location>
        <begin position="256"/>
        <end position="277"/>
    </location>
</feature>
<evidence type="ECO:0000256" key="2">
    <source>
        <dbReference type="ARBA" id="ARBA00022475"/>
    </source>
</evidence>
<sequence length="536" mass="58861">MIMDLVRSMSARKQKKKRAVRQNSNVFAMFDQKQIGEFKEAFSMIDHDNDGFIDKEDLNDMLSSLGQKPTDEYLDEMVSEAPGSINFTMFLTLMGEKLSGTDSEHEILQAFECFDERKTGFINAELFREYMTSMGDRFTDEEVDIMFKGAPVDPATGNFNYRTWTRVLKHVPKQFSLRAVDGHMETNGDLSENGVVALPDSGLPQKMDVVEPGSQEPLSMPERVIEQRLLPIYASLCISSFIGVLIRIALLDLHAYTGAPVVSIVYPQIVGCIIIGWTNANKNVLIDQLSGSITTFSSWSLSTFSAFADLGLTARSGGYDFLAGVGVAIIIIGMSLISVPFGEHIAKVVDLQALLTQDWQSPTFRFHPVGFRTRGLSVLDRTMMGLALLLWVMLVLIGIFVESGRSVVFACILAPLGTLLRYRLAVLNVEYPRFPAGTFTVNMIGTFLLGLFYIFSHGMSGISSISSSVCSLLAGLSDGFCGCLTTISTFAVELRTMKLRDAYIYGITSIIGGQIINLIVVGSATFTHGQPTACLA</sequence>
<dbReference type="InterPro" id="IPR018247">
    <property type="entry name" value="EF_Hand_1_Ca_BS"/>
</dbReference>
<comment type="subcellular location">
    <subcellularLocation>
        <location evidence="1">Cell membrane</location>
        <topology evidence="1">Multi-pass membrane protein</topology>
    </subcellularLocation>
</comment>
<dbReference type="SUPFAM" id="SSF47473">
    <property type="entry name" value="EF-hand"/>
    <property type="match status" value="1"/>
</dbReference>
<dbReference type="CDD" id="cd00051">
    <property type="entry name" value="EFh"/>
    <property type="match status" value="1"/>
</dbReference>
<dbReference type="PANTHER" id="PTHR23049">
    <property type="entry name" value="MYOSIN REGULATORY LIGHT CHAIN 2"/>
    <property type="match status" value="1"/>
</dbReference>
<dbReference type="Proteomes" id="UP000319731">
    <property type="component" value="Unassembled WGS sequence"/>
</dbReference>
<keyword evidence="4" id="KW-0479">Metal-binding</keyword>
<evidence type="ECO:0000256" key="11">
    <source>
        <dbReference type="SAM" id="Phobius"/>
    </source>
</evidence>
<evidence type="ECO:0000256" key="4">
    <source>
        <dbReference type="ARBA" id="ARBA00022723"/>
    </source>
</evidence>
<comment type="catalytic activity">
    <reaction evidence="10">
        <text>fluoride(in) = fluoride(out)</text>
        <dbReference type="Rhea" id="RHEA:76159"/>
        <dbReference type="ChEBI" id="CHEBI:17051"/>
    </reaction>
    <physiologicalReaction direction="left-to-right" evidence="10">
        <dbReference type="Rhea" id="RHEA:76160"/>
    </physiologicalReaction>
</comment>
<keyword evidence="7 11" id="KW-1133">Transmembrane helix</keyword>
<comment type="caution">
    <text evidence="13">The sequence shown here is derived from an EMBL/GenBank/DDBJ whole genome shotgun (WGS) entry which is preliminary data.</text>
</comment>
<evidence type="ECO:0000256" key="8">
    <source>
        <dbReference type="ARBA" id="ARBA00023136"/>
    </source>
</evidence>
<dbReference type="AlphaFoldDB" id="A0A507C3U1"/>
<name>A0A507C3U1_9FUNG</name>
<dbReference type="Pfam" id="PF13499">
    <property type="entry name" value="EF-hand_7"/>
    <property type="match status" value="1"/>
</dbReference>
<evidence type="ECO:0000256" key="3">
    <source>
        <dbReference type="ARBA" id="ARBA00022692"/>
    </source>
</evidence>
<dbReference type="GeneID" id="42004194"/>
<dbReference type="GO" id="GO:0005886">
    <property type="term" value="C:plasma membrane"/>
    <property type="evidence" value="ECO:0007669"/>
    <property type="project" value="UniProtKB-SubCell"/>
</dbReference>